<dbReference type="EMBL" id="JACHGR010000004">
    <property type="protein sequence ID" value="MBB6055566.1"/>
    <property type="molecule type" value="Genomic_DNA"/>
</dbReference>
<comment type="caution">
    <text evidence="1">The sequence shown here is derived from an EMBL/GenBank/DDBJ whole genome shotgun (WGS) entry which is preliminary data.</text>
</comment>
<organism evidence="1 2">
    <name type="scientific">Tolumonas osonensis</name>
    <dbReference type="NCBI Taxonomy" id="675874"/>
    <lineage>
        <taxon>Bacteria</taxon>
        <taxon>Pseudomonadati</taxon>
        <taxon>Pseudomonadota</taxon>
        <taxon>Gammaproteobacteria</taxon>
        <taxon>Aeromonadales</taxon>
        <taxon>Aeromonadaceae</taxon>
        <taxon>Tolumonas</taxon>
    </lineage>
</organism>
<protein>
    <submittedName>
        <fullName evidence="1">Uncharacterized protein</fullName>
    </submittedName>
</protein>
<sequence length="74" mass="8594">MICHCEDEGMSGDIPFLSHLQQSRQYVSILTRHSIKYSIKINGLFWEQELLNPVTQEVHYGPENHISETLADHQ</sequence>
<reference evidence="1 2" key="1">
    <citation type="submission" date="2020-08" db="EMBL/GenBank/DDBJ databases">
        <title>Genomic Encyclopedia of Type Strains, Phase IV (KMG-IV): sequencing the most valuable type-strain genomes for metagenomic binning, comparative biology and taxonomic classification.</title>
        <authorList>
            <person name="Goeker M."/>
        </authorList>
    </citation>
    <scope>NUCLEOTIDE SEQUENCE [LARGE SCALE GENOMIC DNA]</scope>
    <source>
        <strain evidence="1 2">DSM 22975</strain>
    </source>
</reference>
<gene>
    <name evidence="1" type="ORF">HNR75_001472</name>
</gene>
<name>A0A841GFX6_9GAMM</name>
<evidence type="ECO:0000313" key="1">
    <source>
        <dbReference type="EMBL" id="MBB6055566.1"/>
    </source>
</evidence>
<keyword evidence="2" id="KW-1185">Reference proteome</keyword>
<evidence type="ECO:0000313" key="2">
    <source>
        <dbReference type="Proteomes" id="UP000585721"/>
    </source>
</evidence>
<proteinExistence type="predicted"/>
<accession>A0A841GFX6</accession>
<dbReference type="AlphaFoldDB" id="A0A841GFX6"/>
<dbReference type="Proteomes" id="UP000585721">
    <property type="component" value="Unassembled WGS sequence"/>
</dbReference>